<dbReference type="Proteomes" id="UP001165064">
    <property type="component" value="Unassembled WGS sequence"/>
</dbReference>
<organism evidence="1 2">
    <name type="scientific">Ambrosiozyma monospora</name>
    <name type="common">Yeast</name>
    <name type="synonym">Endomycopsis monosporus</name>
    <dbReference type="NCBI Taxonomy" id="43982"/>
    <lineage>
        <taxon>Eukaryota</taxon>
        <taxon>Fungi</taxon>
        <taxon>Dikarya</taxon>
        <taxon>Ascomycota</taxon>
        <taxon>Saccharomycotina</taxon>
        <taxon>Pichiomycetes</taxon>
        <taxon>Pichiales</taxon>
        <taxon>Pichiaceae</taxon>
        <taxon>Ambrosiozyma</taxon>
    </lineage>
</organism>
<reference evidence="1" key="1">
    <citation type="submission" date="2023-04" db="EMBL/GenBank/DDBJ databases">
        <title>Ambrosiozyma monospora NBRC 10751.</title>
        <authorList>
            <person name="Ichikawa N."/>
            <person name="Sato H."/>
            <person name="Tonouchi N."/>
        </authorList>
    </citation>
    <scope>NUCLEOTIDE SEQUENCE</scope>
    <source>
        <strain evidence="1">NBRC 10751</strain>
    </source>
</reference>
<sequence>MSEDLESTLKKEELDLKRDTEINRIVSAFKLDHYTILDTKPGISTSEINKIYRNKSRLIHPDKCPNNPRAKDAFDQLKKSSLALLDDKERAKLDDVWKDARMELKNGGDDNENGGFDEFSEQSLKQWREKVKELLIELEVAKKIEFKRQQASLIHKQQVEEEKMAAQKVQRELKKSWEEKRGTRVSQWRQFSSDSGIKKKKKLKKERVLI</sequence>
<comment type="caution">
    <text evidence="1">The sequence shown here is derived from an EMBL/GenBank/DDBJ whole genome shotgun (WGS) entry which is preliminary data.</text>
</comment>
<evidence type="ECO:0000313" key="2">
    <source>
        <dbReference type="Proteomes" id="UP001165064"/>
    </source>
</evidence>
<proteinExistence type="predicted"/>
<keyword evidence="2" id="KW-1185">Reference proteome</keyword>
<protein>
    <submittedName>
        <fullName evidence="1">Unnamed protein product</fullName>
    </submittedName>
</protein>
<gene>
    <name evidence="1" type="ORF">Amon02_000601200</name>
</gene>
<evidence type="ECO:0000313" key="1">
    <source>
        <dbReference type="EMBL" id="GME83185.1"/>
    </source>
</evidence>
<dbReference type="EMBL" id="BSXS01004560">
    <property type="protein sequence ID" value="GME83185.1"/>
    <property type="molecule type" value="Genomic_DNA"/>
</dbReference>
<accession>A0ACB5T8E0</accession>
<name>A0ACB5T8E0_AMBMO</name>